<keyword evidence="2" id="KW-0812">Transmembrane</keyword>
<proteinExistence type="predicted"/>
<reference evidence="3 4" key="1">
    <citation type="journal article" date="2018" name="Front. Microbiol.">
        <title>Prospects for Fungal Bioremediation of Acidic Radioactive Waste Sites: Characterization and Genome Sequence of Rhodotorula taiwanensis MD1149.</title>
        <authorList>
            <person name="Tkavc R."/>
            <person name="Matrosova V.Y."/>
            <person name="Grichenko O.E."/>
            <person name="Gostincar C."/>
            <person name="Volpe R.P."/>
            <person name="Klimenkova P."/>
            <person name="Gaidamakova E.K."/>
            <person name="Zhou C.E."/>
            <person name="Stewart B.J."/>
            <person name="Lyman M.G."/>
            <person name="Malfatti S.A."/>
            <person name="Rubinfeld B."/>
            <person name="Courtot M."/>
            <person name="Singh J."/>
            <person name="Dalgard C.L."/>
            <person name="Hamilton T."/>
            <person name="Frey K.G."/>
            <person name="Gunde-Cimerman N."/>
            <person name="Dugan L."/>
            <person name="Daly M.J."/>
        </authorList>
    </citation>
    <scope>NUCLEOTIDE SEQUENCE [LARGE SCALE GENOMIC DNA]</scope>
    <source>
        <strain evidence="3 4">MD1149</strain>
    </source>
</reference>
<feature type="compositionally biased region" description="Acidic residues" evidence="1">
    <location>
        <begin position="20"/>
        <end position="31"/>
    </location>
</feature>
<keyword evidence="2" id="KW-0472">Membrane</keyword>
<evidence type="ECO:0000313" key="3">
    <source>
        <dbReference type="EMBL" id="POY73687.1"/>
    </source>
</evidence>
<keyword evidence="4" id="KW-1185">Reference proteome</keyword>
<sequence length="522" mass="59939">MNTSDLRLESVRQPLLKSEDVDDSDDIELEDVASPHTDRGQRSTASTTSKRTSRLVLAVLAVLGFLIALIPLWSRPVRDLLSGGATRLSWLSDRPQPECNPYEQRGVLRVDLLNQSANSWEPIMAADCQPRDYLTTLYWERKEDPPHPELDFLHDRVLLFFGDSVDRGFVEHFCQMFAFSEFERIGADHPLSPPLPPGREHAPPGFKTEHGDTDWVGNPMGRPSMCYLPKYNTYILNVFQFGLYPEDETVIHYTHFLPPGAVEDRFDTFVVPILELLAEKRKADRAAAEAEAARAEPPHELPALRRPITAVPDLITLTSTFWNILRHRYESDEFDATLPKAEPSDQVNTTKPAWLETLGMWEPPTRSRQDWWERRIQSFVRHVADGWGGAESGTSIFWRTLHMATTIGDWPLNKQYEQDEVARRVVELLQAEGRAAEHSSDWTRWQRDVVPRLGPTWEGAEREEVLRRGLGRRLKVLDWGKLFYGQSVKFSKDGVHPDPYPGCWVYWQMLLDALRRHVEEAG</sequence>
<dbReference type="Proteomes" id="UP000237144">
    <property type="component" value="Unassembled WGS sequence"/>
</dbReference>
<organism evidence="3 4">
    <name type="scientific">Rhodotorula taiwanensis</name>
    <dbReference type="NCBI Taxonomy" id="741276"/>
    <lineage>
        <taxon>Eukaryota</taxon>
        <taxon>Fungi</taxon>
        <taxon>Dikarya</taxon>
        <taxon>Basidiomycota</taxon>
        <taxon>Pucciniomycotina</taxon>
        <taxon>Microbotryomycetes</taxon>
        <taxon>Sporidiobolales</taxon>
        <taxon>Sporidiobolaceae</taxon>
        <taxon>Rhodotorula</taxon>
    </lineage>
</organism>
<name>A0A2S5BA92_9BASI</name>
<feature type="region of interest" description="Disordered" evidence="1">
    <location>
        <begin position="15"/>
        <end position="48"/>
    </location>
</feature>
<evidence type="ECO:0000256" key="2">
    <source>
        <dbReference type="SAM" id="Phobius"/>
    </source>
</evidence>
<evidence type="ECO:0000256" key="1">
    <source>
        <dbReference type="SAM" id="MobiDB-lite"/>
    </source>
</evidence>
<feature type="transmembrane region" description="Helical" evidence="2">
    <location>
        <begin position="55"/>
        <end position="73"/>
    </location>
</feature>
<accession>A0A2S5BA92</accession>
<keyword evidence="2" id="KW-1133">Transmembrane helix</keyword>
<dbReference type="EMBL" id="PJQD01000035">
    <property type="protein sequence ID" value="POY73687.1"/>
    <property type="molecule type" value="Genomic_DNA"/>
</dbReference>
<dbReference type="OrthoDB" id="2528562at2759"/>
<dbReference type="AlphaFoldDB" id="A0A2S5BA92"/>
<evidence type="ECO:0000313" key="4">
    <source>
        <dbReference type="Proteomes" id="UP000237144"/>
    </source>
</evidence>
<protein>
    <submittedName>
        <fullName evidence="3">Uncharacterized protein</fullName>
    </submittedName>
</protein>
<comment type="caution">
    <text evidence="3">The sequence shown here is derived from an EMBL/GenBank/DDBJ whole genome shotgun (WGS) entry which is preliminary data.</text>
</comment>
<gene>
    <name evidence="3" type="ORF">BMF94_3223</name>
</gene>